<evidence type="ECO:0000256" key="3">
    <source>
        <dbReference type="SAM" id="Coils"/>
    </source>
</evidence>
<gene>
    <name evidence="5" type="ORF">TEA_003570</name>
</gene>
<keyword evidence="3" id="KW-0175">Coiled coil</keyword>
<dbReference type="Proteomes" id="UP000306102">
    <property type="component" value="Unassembled WGS sequence"/>
</dbReference>
<dbReference type="EMBL" id="SDRB02011023">
    <property type="protein sequence ID" value="THG03188.1"/>
    <property type="molecule type" value="Genomic_DNA"/>
</dbReference>
<dbReference type="SMART" id="SM00326">
    <property type="entry name" value="SH3"/>
    <property type="match status" value="1"/>
</dbReference>
<name>A0A4S4DJY6_CAMSN</name>
<evidence type="ECO:0000256" key="2">
    <source>
        <dbReference type="PROSITE-ProRule" id="PRU00192"/>
    </source>
</evidence>
<evidence type="ECO:0000313" key="5">
    <source>
        <dbReference type="EMBL" id="THG03188.1"/>
    </source>
</evidence>
<evidence type="ECO:0000313" key="6">
    <source>
        <dbReference type="Proteomes" id="UP000306102"/>
    </source>
</evidence>
<organism evidence="5 6">
    <name type="scientific">Camellia sinensis var. sinensis</name>
    <name type="common">China tea</name>
    <dbReference type="NCBI Taxonomy" id="542762"/>
    <lineage>
        <taxon>Eukaryota</taxon>
        <taxon>Viridiplantae</taxon>
        <taxon>Streptophyta</taxon>
        <taxon>Embryophyta</taxon>
        <taxon>Tracheophyta</taxon>
        <taxon>Spermatophyta</taxon>
        <taxon>Magnoliopsida</taxon>
        <taxon>eudicotyledons</taxon>
        <taxon>Gunneridae</taxon>
        <taxon>Pentapetalae</taxon>
        <taxon>asterids</taxon>
        <taxon>Ericales</taxon>
        <taxon>Theaceae</taxon>
        <taxon>Camellia</taxon>
    </lineage>
</organism>
<proteinExistence type="predicted"/>
<dbReference type="PANTHER" id="PTHR14167:SF77">
    <property type="entry name" value="SH3 DOMAIN-CONTAINING PROTEIN 3"/>
    <property type="match status" value="1"/>
</dbReference>
<comment type="caution">
    <text evidence="5">The sequence shown here is derived from an EMBL/GenBank/DDBJ whole genome shotgun (WGS) entry which is preliminary data.</text>
</comment>
<feature type="coiled-coil region" evidence="3">
    <location>
        <begin position="29"/>
        <end position="63"/>
    </location>
</feature>
<sequence>MEQEQEDFNRQLFSQILEPLRAMVTGAPLEDARHLAQRYSRMRQEAETQAAEVSRRHARVREAPIPENVAKFHAAESKMHELKANMAVLGKEAATALASVESQQQRLTFQRLVSLVEGEKSYHERIATILGGVEAEMVSEKQRKESAPPVIPSTYSLEKTKYFLAEAMHAFDAASEKELSLAVDDYVVVRKVSLSGWSEGECRGKAGWFPSEHVEKRLRIPTNSFENAAESILAHEVLEFYQVQSLLMTISVESSPILSKVRPMLYQARTTPIEKVLGRCGTSLHNKAPIFTTEPKRMFMSWHKRPFGSASISYSIRSRLTPQCAAMHDIVGGRVLATLGMLPNMHALDCLGPNSKACWGAKSLDLESDATPAYGTSKGIN</sequence>
<dbReference type="STRING" id="542762.A0A4S4DJY6"/>
<dbReference type="AlphaFoldDB" id="A0A4S4DJY6"/>
<protein>
    <recommendedName>
        <fullName evidence="4">SH3 domain-containing protein</fullName>
    </recommendedName>
</protein>
<dbReference type="SUPFAM" id="SSF50044">
    <property type="entry name" value="SH3-domain"/>
    <property type="match status" value="1"/>
</dbReference>
<dbReference type="PROSITE" id="PS50002">
    <property type="entry name" value="SH3"/>
    <property type="match status" value="1"/>
</dbReference>
<dbReference type="SUPFAM" id="SSF103657">
    <property type="entry name" value="BAR/IMD domain-like"/>
    <property type="match status" value="1"/>
</dbReference>
<evidence type="ECO:0000256" key="1">
    <source>
        <dbReference type="ARBA" id="ARBA00022443"/>
    </source>
</evidence>
<dbReference type="InterPro" id="IPR001452">
    <property type="entry name" value="SH3_domain"/>
</dbReference>
<dbReference type="InterPro" id="IPR036028">
    <property type="entry name" value="SH3-like_dom_sf"/>
</dbReference>
<dbReference type="InterPro" id="IPR027267">
    <property type="entry name" value="AH/BAR_dom_sf"/>
</dbReference>
<keyword evidence="1 2" id="KW-0728">SH3 domain</keyword>
<evidence type="ECO:0000259" key="4">
    <source>
        <dbReference type="PROSITE" id="PS50002"/>
    </source>
</evidence>
<feature type="domain" description="SH3" evidence="4">
    <location>
        <begin position="160"/>
        <end position="219"/>
    </location>
</feature>
<dbReference type="PANTHER" id="PTHR14167">
    <property type="entry name" value="SH3 DOMAIN-CONTAINING"/>
    <property type="match status" value="1"/>
</dbReference>
<dbReference type="InterPro" id="IPR050384">
    <property type="entry name" value="Endophilin_SH3RF"/>
</dbReference>
<reference evidence="5 6" key="1">
    <citation type="journal article" date="2018" name="Proc. Natl. Acad. Sci. U.S.A.">
        <title>Draft genome sequence of Camellia sinensis var. sinensis provides insights into the evolution of the tea genome and tea quality.</title>
        <authorList>
            <person name="Wei C."/>
            <person name="Yang H."/>
            <person name="Wang S."/>
            <person name="Zhao J."/>
            <person name="Liu C."/>
            <person name="Gao L."/>
            <person name="Xia E."/>
            <person name="Lu Y."/>
            <person name="Tai Y."/>
            <person name="She G."/>
            <person name="Sun J."/>
            <person name="Cao H."/>
            <person name="Tong W."/>
            <person name="Gao Q."/>
            <person name="Li Y."/>
            <person name="Deng W."/>
            <person name="Jiang X."/>
            <person name="Wang W."/>
            <person name="Chen Q."/>
            <person name="Zhang S."/>
            <person name="Li H."/>
            <person name="Wu J."/>
            <person name="Wang P."/>
            <person name="Li P."/>
            <person name="Shi C."/>
            <person name="Zheng F."/>
            <person name="Jian J."/>
            <person name="Huang B."/>
            <person name="Shan D."/>
            <person name="Shi M."/>
            <person name="Fang C."/>
            <person name="Yue Y."/>
            <person name="Li F."/>
            <person name="Li D."/>
            <person name="Wei S."/>
            <person name="Han B."/>
            <person name="Jiang C."/>
            <person name="Yin Y."/>
            <person name="Xia T."/>
            <person name="Zhang Z."/>
            <person name="Bennetzen J.L."/>
            <person name="Zhao S."/>
            <person name="Wan X."/>
        </authorList>
    </citation>
    <scope>NUCLEOTIDE SEQUENCE [LARGE SCALE GENOMIC DNA]</scope>
    <source>
        <strain evidence="6">cv. Shuchazao</strain>
        <tissue evidence="5">Leaf</tissue>
    </source>
</reference>
<dbReference type="Gene3D" id="2.30.30.40">
    <property type="entry name" value="SH3 Domains"/>
    <property type="match status" value="1"/>
</dbReference>
<accession>A0A4S4DJY6</accession>
<keyword evidence="6" id="KW-1185">Reference proteome</keyword>
<dbReference type="Pfam" id="PF14604">
    <property type="entry name" value="SH3_9"/>
    <property type="match status" value="1"/>
</dbReference>